<reference evidence="5 6" key="1">
    <citation type="journal article" date="2019" name="Int. J. Syst. Evol. Microbiol.">
        <title>The Global Catalogue of Microorganisms (GCM) 10K type strain sequencing project: providing services to taxonomists for standard genome sequencing and annotation.</title>
        <authorList>
            <consortium name="The Broad Institute Genomics Platform"/>
            <consortium name="The Broad Institute Genome Sequencing Center for Infectious Disease"/>
            <person name="Wu L."/>
            <person name="Ma J."/>
        </authorList>
    </citation>
    <scope>NUCLEOTIDE SEQUENCE [LARGE SCALE GENOMIC DNA]</scope>
    <source>
        <strain evidence="5 6">JCM 16083</strain>
    </source>
</reference>
<dbReference type="InterPro" id="IPR050498">
    <property type="entry name" value="Ycf3"/>
</dbReference>
<dbReference type="SUPFAM" id="SSF48452">
    <property type="entry name" value="TPR-like"/>
    <property type="match status" value="2"/>
</dbReference>
<comment type="caution">
    <text evidence="5">The sequence shown here is derived from an EMBL/GenBank/DDBJ whole genome shotgun (WGS) entry which is preliminary data.</text>
</comment>
<dbReference type="Pfam" id="PF13414">
    <property type="entry name" value="TPR_11"/>
    <property type="match status" value="1"/>
</dbReference>
<keyword evidence="6" id="KW-1185">Reference proteome</keyword>
<name>A0ABN1MP22_9FLAO</name>
<evidence type="ECO:0008006" key="7">
    <source>
        <dbReference type="Google" id="ProtNLM"/>
    </source>
</evidence>
<dbReference type="InterPro" id="IPR019734">
    <property type="entry name" value="TPR_rpt"/>
</dbReference>
<dbReference type="EMBL" id="BAAAFH010000007">
    <property type="protein sequence ID" value="GAA0875077.1"/>
    <property type="molecule type" value="Genomic_DNA"/>
</dbReference>
<dbReference type="InterPro" id="IPR011990">
    <property type="entry name" value="TPR-like_helical_dom_sf"/>
</dbReference>
<evidence type="ECO:0000313" key="6">
    <source>
        <dbReference type="Proteomes" id="UP001501126"/>
    </source>
</evidence>
<dbReference type="PROSITE" id="PS51257">
    <property type="entry name" value="PROKAR_LIPOPROTEIN"/>
    <property type="match status" value="1"/>
</dbReference>
<keyword evidence="2 3" id="KW-0802">TPR repeat</keyword>
<proteinExistence type="predicted"/>
<keyword evidence="4" id="KW-1133">Transmembrane helix</keyword>
<feature type="transmembrane region" description="Helical" evidence="4">
    <location>
        <begin position="7"/>
        <end position="26"/>
    </location>
</feature>
<dbReference type="PANTHER" id="PTHR44858">
    <property type="entry name" value="TETRATRICOPEPTIDE REPEAT PROTEIN 6"/>
    <property type="match status" value="1"/>
</dbReference>
<evidence type="ECO:0000256" key="2">
    <source>
        <dbReference type="ARBA" id="ARBA00022803"/>
    </source>
</evidence>
<sequence>MMPKRKFLVRLFMLIIIGSIGCAVYLNSSQYLFKKAYQKEQEGDFKGAIEYLSKIIRKEQNNLPALMRRGANKSKAGDFQEAIDDYMWALEIDSDNVMAHYTIGLNYWKLDSLKLAEEYLSKAIELIPPFLVLEDGTPSDPFYVYESEIKYERAFLYYEQYNYKLALQDFLFCLKTNYRSGEAAFYIGNIYGIYGMSDEECFYYKKALNLNFEEARTYIQEHCNN</sequence>
<keyword evidence="4" id="KW-0812">Transmembrane</keyword>
<feature type="repeat" description="TPR" evidence="3">
    <location>
        <begin position="97"/>
        <end position="130"/>
    </location>
</feature>
<dbReference type="PANTHER" id="PTHR44858:SF1">
    <property type="entry name" value="UDP-N-ACETYLGLUCOSAMINE--PEPTIDE N-ACETYLGLUCOSAMINYLTRANSFERASE SPINDLY-RELATED"/>
    <property type="match status" value="1"/>
</dbReference>
<accession>A0ABN1MP22</accession>
<evidence type="ECO:0000256" key="1">
    <source>
        <dbReference type="ARBA" id="ARBA00022737"/>
    </source>
</evidence>
<keyword evidence="4" id="KW-0472">Membrane</keyword>
<organism evidence="5 6">
    <name type="scientific">Wandonia haliotis</name>
    <dbReference type="NCBI Taxonomy" id="574963"/>
    <lineage>
        <taxon>Bacteria</taxon>
        <taxon>Pseudomonadati</taxon>
        <taxon>Bacteroidota</taxon>
        <taxon>Flavobacteriia</taxon>
        <taxon>Flavobacteriales</taxon>
        <taxon>Crocinitomicaceae</taxon>
        <taxon>Wandonia</taxon>
    </lineage>
</organism>
<evidence type="ECO:0000256" key="3">
    <source>
        <dbReference type="PROSITE-ProRule" id="PRU00339"/>
    </source>
</evidence>
<dbReference type="PROSITE" id="PS50005">
    <property type="entry name" value="TPR"/>
    <property type="match status" value="2"/>
</dbReference>
<gene>
    <name evidence="5" type="ORF">GCM10009118_14850</name>
</gene>
<dbReference type="Proteomes" id="UP001501126">
    <property type="component" value="Unassembled WGS sequence"/>
</dbReference>
<feature type="repeat" description="TPR" evidence="3">
    <location>
        <begin position="63"/>
        <end position="96"/>
    </location>
</feature>
<protein>
    <recommendedName>
        <fullName evidence="7">Tetratricopeptide repeat protein</fullName>
    </recommendedName>
</protein>
<evidence type="ECO:0000313" key="5">
    <source>
        <dbReference type="EMBL" id="GAA0875077.1"/>
    </source>
</evidence>
<dbReference type="Gene3D" id="1.25.40.10">
    <property type="entry name" value="Tetratricopeptide repeat domain"/>
    <property type="match status" value="2"/>
</dbReference>
<dbReference type="SMART" id="SM00028">
    <property type="entry name" value="TPR"/>
    <property type="match status" value="5"/>
</dbReference>
<evidence type="ECO:0000256" key="4">
    <source>
        <dbReference type="SAM" id="Phobius"/>
    </source>
</evidence>
<keyword evidence="1" id="KW-0677">Repeat</keyword>